<dbReference type="Pfam" id="PF07690">
    <property type="entry name" value="MFS_1"/>
    <property type="match status" value="1"/>
</dbReference>
<feature type="transmembrane region" description="Helical" evidence="6">
    <location>
        <begin position="86"/>
        <end position="106"/>
    </location>
</feature>
<feature type="transmembrane region" description="Helical" evidence="6">
    <location>
        <begin position="378"/>
        <end position="398"/>
    </location>
</feature>
<feature type="transmembrane region" description="Helical" evidence="6">
    <location>
        <begin position="188"/>
        <end position="210"/>
    </location>
</feature>
<evidence type="ECO:0000313" key="9">
    <source>
        <dbReference type="Proteomes" id="UP000672934"/>
    </source>
</evidence>
<keyword evidence="9" id="KW-1185">Reference proteome</keyword>
<gene>
    <name evidence="8" type="primary">nanT_4</name>
    <name evidence="8" type="ORF">LMG31506_05311</name>
</gene>
<evidence type="ECO:0000259" key="7">
    <source>
        <dbReference type="PROSITE" id="PS50850"/>
    </source>
</evidence>
<comment type="subcellular location">
    <subcellularLocation>
        <location evidence="1">Membrane</location>
        <topology evidence="1">Multi-pass membrane protein</topology>
    </subcellularLocation>
</comment>
<feature type="transmembrane region" description="Helical" evidence="6">
    <location>
        <begin position="145"/>
        <end position="168"/>
    </location>
</feature>
<organism evidence="8 9">
    <name type="scientific">Cupriavidus yeoncheonensis</name>
    <dbReference type="NCBI Taxonomy" id="1462994"/>
    <lineage>
        <taxon>Bacteria</taxon>
        <taxon>Pseudomonadati</taxon>
        <taxon>Pseudomonadota</taxon>
        <taxon>Betaproteobacteria</taxon>
        <taxon>Burkholderiales</taxon>
        <taxon>Burkholderiaceae</taxon>
        <taxon>Cupriavidus</taxon>
    </lineage>
</organism>
<feature type="transmembrane region" description="Helical" evidence="6">
    <location>
        <begin position="58"/>
        <end position="79"/>
    </location>
</feature>
<evidence type="ECO:0000256" key="1">
    <source>
        <dbReference type="ARBA" id="ARBA00004141"/>
    </source>
</evidence>
<dbReference type="AlphaFoldDB" id="A0A916IYW3"/>
<evidence type="ECO:0000313" key="8">
    <source>
        <dbReference type="EMBL" id="CAG2155185.1"/>
    </source>
</evidence>
<keyword evidence="2" id="KW-0813">Transport</keyword>
<feature type="transmembrane region" description="Helical" evidence="6">
    <location>
        <begin position="16"/>
        <end position="38"/>
    </location>
</feature>
<dbReference type="EMBL" id="CAJPUY010000024">
    <property type="protein sequence ID" value="CAG2155185.1"/>
    <property type="molecule type" value="Genomic_DNA"/>
</dbReference>
<reference evidence="8" key="1">
    <citation type="submission" date="2021-03" db="EMBL/GenBank/DDBJ databases">
        <authorList>
            <person name="Peeters C."/>
        </authorList>
    </citation>
    <scope>NUCLEOTIDE SEQUENCE</scope>
    <source>
        <strain evidence="8">LMG 31506</strain>
    </source>
</reference>
<feature type="domain" description="Major facilitator superfamily (MFS) profile" evidence="7">
    <location>
        <begin position="20"/>
        <end position="441"/>
    </location>
</feature>
<feature type="transmembrane region" description="Helical" evidence="6">
    <location>
        <begin position="112"/>
        <end position="133"/>
    </location>
</feature>
<dbReference type="GO" id="GO:0022857">
    <property type="term" value="F:transmembrane transporter activity"/>
    <property type="evidence" value="ECO:0007669"/>
    <property type="project" value="InterPro"/>
</dbReference>
<accession>A0A916IYW3</accession>
<dbReference type="InterPro" id="IPR044770">
    <property type="entry name" value="MFS_spinster-like"/>
</dbReference>
<evidence type="ECO:0000256" key="2">
    <source>
        <dbReference type="ARBA" id="ARBA00022448"/>
    </source>
</evidence>
<keyword evidence="3 6" id="KW-0812">Transmembrane</keyword>
<dbReference type="PROSITE" id="PS50850">
    <property type="entry name" value="MFS"/>
    <property type="match status" value="1"/>
</dbReference>
<name>A0A916IYW3_9BURK</name>
<comment type="caution">
    <text evidence="8">The sequence shown here is derived from an EMBL/GenBank/DDBJ whole genome shotgun (WGS) entry which is preliminary data.</text>
</comment>
<dbReference type="InterPro" id="IPR011701">
    <property type="entry name" value="MFS"/>
</dbReference>
<proteinExistence type="predicted"/>
<feature type="transmembrane region" description="Helical" evidence="6">
    <location>
        <begin position="418"/>
        <end position="437"/>
    </location>
</feature>
<dbReference type="RefSeq" id="WP_211950157.1">
    <property type="nucleotide sequence ID" value="NZ_CAJPUY010000024.1"/>
</dbReference>
<evidence type="ECO:0000256" key="6">
    <source>
        <dbReference type="SAM" id="Phobius"/>
    </source>
</evidence>
<evidence type="ECO:0000256" key="5">
    <source>
        <dbReference type="ARBA" id="ARBA00023136"/>
    </source>
</evidence>
<feature type="transmembrane region" description="Helical" evidence="6">
    <location>
        <begin position="317"/>
        <end position="337"/>
    </location>
</feature>
<dbReference type="PANTHER" id="PTHR23505">
    <property type="entry name" value="SPINSTER"/>
    <property type="match status" value="1"/>
</dbReference>
<protein>
    <submittedName>
        <fullName evidence="8">Sialic acid transporter NanT</fullName>
    </submittedName>
</protein>
<dbReference type="Proteomes" id="UP000672934">
    <property type="component" value="Unassembled WGS sequence"/>
</dbReference>
<feature type="transmembrane region" description="Helical" evidence="6">
    <location>
        <begin position="245"/>
        <end position="266"/>
    </location>
</feature>
<dbReference type="SUPFAM" id="SSF103473">
    <property type="entry name" value="MFS general substrate transporter"/>
    <property type="match status" value="1"/>
</dbReference>
<dbReference type="InterPro" id="IPR036259">
    <property type="entry name" value="MFS_trans_sf"/>
</dbReference>
<evidence type="ECO:0000256" key="4">
    <source>
        <dbReference type="ARBA" id="ARBA00022989"/>
    </source>
</evidence>
<feature type="transmembrane region" description="Helical" evidence="6">
    <location>
        <begin position="343"/>
        <end position="366"/>
    </location>
</feature>
<sequence>MNSPINQPVVKKVQRWAWILTTVLALAMVVSVIDRFALSLLIEPIKKAYGITDSQIGLLQGLAFGLFYAVLGLPCGWLADKWSRKGTIVVGLLIWSAATAACGLTTTFVGLLASRMLVGAGEAALAPAAYAIIHDQFPRTMINRALSLFQVGAVIGAGTAFYIVGAMYDYLKGIGPVVTPWFGTLEPWQQTFVAVALPGLVLTPILWWVLSRAEDKSPVAMERGNAKAVAPQVGTGRYMWSDRTFIAALFIGMSGLLTMNYALLSWLPSIFAREFAWTPGQIGRPYGLIVLVASSLGMLIGGWAADRIQSSQPEVGVLRVPLTAAVIGLPFAAALLFTNTPMLLLGLAAVLHALCTCSIGVAPALIQLRTPALIRSRVSAVYVLAVNICGLAIGPLLVGEMTRLVPQGTEALRTSVAVVGAAALLISVAVLASYTLVARGRTAAAMS</sequence>
<evidence type="ECO:0000256" key="3">
    <source>
        <dbReference type="ARBA" id="ARBA00022692"/>
    </source>
</evidence>
<dbReference type="InterPro" id="IPR020846">
    <property type="entry name" value="MFS_dom"/>
</dbReference>
<dbReference type="GO" id="GO:0016020">
    <property type="term" value="C:membrane"/>
    <property type="evidence" value="ECO:0007669"/>
    <property type="project" value="UniProtKB-SubCell"/>
</dbReference>
<keyword evidence="4 6" id="KW-1133">Transmembrane helix</keyword>
<feature type="transmembrane region" description="Helical" evidence="6">
    <location>
        <begin position="286"/>
        <end position="305"/>
    </location>
</feature>
<keyword evidence="5 6" id="KW-0472">Membrane</keyword>
<dbReference type="Gene3D" id="1.20.1250.20">
    <property type="entry name" value="MFS general substrate transporter like domains"/>
    <property type="match status" value="1"/>
</dbReference>
<dbReference type="PANTHER" id="PTHR23505:SF79">
    <property type="entry name" value="PROTEIN SPINSTER"/>
    <property type="match status" value="1"/>
</dbReference>